<gene>
    <name evidence="1" type="ORF">GALL_254980</name>
</gene>
<dbReference type="PANTHER" id="PTHR35175">
    <property type="entry name" value="DUF1289 DOMAIN-CONTAINING PROTEIN"/>
    <property type="match status" value="1"/>
</dbReference>
<evidence type="ECO:0008006" key="2">
    <source>
        <dbReference type="Google" id="ProtNLM"/>
    </source>
</evidence>
<proteinExistence type="predicted"/>
<reference evidence="1" key="1">
    <citation type="submission" date="2016-10" db="EMBL/GenBank/DDBJ databases">
        <title>Sequence of Gallionella enrichment culture.</title>
        <authorList>
            <person name="Poehlein A."/>
            <person name="Muehling M."/>
            <person name="Daniel R."/>
        </authorList>
    </citation>
    <scope>NUCLEOTIDE SEQUENCE</scope>
</reference>
<dbReference type="InterPro" id="IPR010710">
    <property type="entry name" value="DUF1289"/>
</dbReference>
<protein>
    <recommendedName>
        <fullName evidence="2">DUF1289 domain-containing protein</fullName>
    </recommendedName>
</protein>
<dbReference type="Pfam" id="PF06945">
    <property type="entry name" value="DUF1289"/>
    <property type="match status" value="1"/>
</dbReference>
<name>A0A1J5RWT3_9ZZZZ</name>
<organism evidence="1">
    <name type="scientific">mine drainage metagenome</name>
    <dbReference type="NCBI Taxonomy" id="410659"/>
    <lineage>
        <taxon>unclassified sequences</taxon>
        <taxon>metagenomes</taxon>
        <taxon>ecological metagenomes</taxon>
    </lineage>
</organism>
<evidence type="ECO:0000313" key="1">
    <source>
        <dbReference type="EMBL" id="OIQ92589.1"/>
    </source>
</evidence>
<accession>A0A1J5RWT3</accession>
<sequence length="64" mass="6822">MIASPCIDVCKMDEASGLCQGCFRTLAEIGAWGAAGDGERLMILAAVARRRTDAGREPEHDTRA</sequence>
<dbReference type="EMBL" id="MLJW01000228">
    <property type="protein sequence ID" value="OIQ92589.1"/>
    <property type="molecule type" value="Genomic_DNA"/>
</dbReference>
<dbReference type="PANTHER" id="PTHR35175:SF2">
    <property type="entry name" value="DUF1289 DOMAIN-CONTAINING PROTEIN"/>
    <property type="match status" value="1"/>
</dbReference>
<comment type="caution">
    <text evidence="1">The sequence shown here is derived from an EMBL/GenBank/DDBJ whole genome shotgun (WGS) entry which is preliminary data.</text>
</comment>
<dbReference type="AlphaFoldDB" id="A0A1J5RWT3"/>